<proteinExistence type="predicted"/>
<dbReference type="InterPro" id="IPR027417">
    <property type="entry name" value="P-loop_NTPase"/>
</dbReference>
<dbReference type="PANTHER" id="PTHR45772:SF7">
    <property type="entry name" value="AMINO ACID ABC TRANSPORTER ATP-BINDING PROTEIN"/>
    <property type="match status" value="1"/>
</dbReference>
<keyword evidence="1" id="KW-0813">Transport</keyword>
<reference evidence="5 6" key="1">
    <citation type="submission" date="2019-03" db="EMBL/GenBank/DDBJ databases">
        <title>Genomic Encyclopedia of Type Strains, Phase IV (KMG-IV): sequencing the most valuable type-strain genomes for metagenomic binning, comparative biology and taxonomic classification.</title>
        <authorList>
            <person name="Goeker M."/>
        </authorList>
    </citation>
    <scope>NUCLEOTIDE SEQUENCE [LARGE SCALE GENOMIC DNA]</scope>
    <source>
        <strain evidence="5 6">DSM 9035</strain>
    </source>
</reference>
<dbReference type="EMBL" id="SMAI01000019">
    <property type="protein sequence ID" value="TCT01075.1"/>
    <property type="molecule type" value="Genomic_DNA"/>
</dbReference>
<evidence type="ECO:0000259" key="4">
    <source>
        <dbReference type="PROSITE" id="PS50893"/>
    </source>
</evidence>
<gene>
    <name evidence="5" type="ORF">EDC64_11945</name>
</gene>
<dbReference type="GO" id="GO:1903805">
    <property type="term" value="P:L-valine import across plasma membrane"/>
    <property type="evidence" value="ECO:0007669"/>
    <property type="project" value="TreeGrafter"/>
</dbReference>
<keyword evidence="6" id="KW-1185">Reference proteome</keyword>
<dbReference type="GO" id="GO:0015192">
    <property type="term" value="F:L-phenylalanine transmembrane transporter activity"/>
    <property type="evidence" value="ECO:0007669"/>
    <property type="project" value="TreeGrafter"/>
</dbReference>
<accession>A0A4R3LRC2</accession>
<dbReference type="GO" id="GO:1903806">
    <property type="term" value="P:L-isoleucine import across plasma membrane"/>
    <property type="evidence" value="ECO:0007669"/>
    <property type="project" value="TreeGrafter"/>
</dbReference>
<dbReference type="GO" id="GO:0005304">
    <property type="term" value="F:L-valine transmembrane transporter activity"/>
    <property type="evidence" value="ECO:0007669"/>
    <property type="project" value="TreeGrafter"/>
</dbReference>
<dbReference type="Proteomes" id="UP000294664">
    <property type="component" value="Unassembled WGS sequence"/>
</dbReference>
<evidence type="ECO:0000256" key="2">
    <source>
        <dbReference type="ARBA" id="ARBA00022741"/>
    </source>
</evidence>
<comment type="caution">
    <text evidence="5">The sequence shown here is derived from an EMBL/GenBank/DDBJ whole genome shotgun (WGS) entry which is preliminary data.</text>
</comment>
<dbReference type="GO" id="GO:0015808">
    <property type="term" value="P:L-alanine transport"/>
    <property type="evidence" value="ECO:0007669"/>
    <property type="project" value="TreeGrafter"/>
</dbReference>
<dbReference type="InterPro" id="IPR003439">
    <property type="entry name" value="ABC_transporter-like_ATP-bd"/>
</dbReference>
<dbReference type="GO" id="GO:0005524">
    <property type="term" value="F:ATP binding"/>
    <property type="evidence" value="ECO:0007669"/>
    <property type="project" value="UniProtKB-KW"/>
</dbReference>
<keyword evidence="2" id="KW-0547">Nucleotide-binding</keyword>
<dbReference type="SMART" id="SM00382">
    <property type="entry name" value="AAA"/>
    <property type="match status" value="1"/>
</dbReference>
<evidence type="ECO:0000256" key="1">
    <source>
        <dbReference type="ARBA" id="ARBA00022448"/>
    </source>
</evidence>
<dbReference type="GO" id="GO:0042941">
    <property type="term" value="P:D-alanine transmembrane transport"/>
    <property type="evidence" value="ECO:0007669"/>
    <property type="project" value="TreeGrafter"/>
</dbReference>
<dbReference type="PROSITE" id="PS50893">
    <property type="entry name" value="ABC_TRANSPORTER_2"/>
    <property type="match status" value="1"/>
</dbReference>
<keyword evidence="3 5" id="KW-0067">ATP-binding</keyword>
<sequence>MDLSVTDFLALDAVTVQFGALRAVDEVSLRVRKGERRAIIGPNGAGKTTLFNAITGVVRATTGKVLFEGADVTRTAIHERARRGMSRTFQITNLFPNLTVAENMRLALRGLSPRKFSLLGSPALNSEEAGRADRALEVSRLGARRDSRVKEMSYGEQRQLEMAMALAAQPRLLLLDEPAAGLSPSERVIVSDIIRALPRDLTLVLIEHDMDLVLSLVDYVTVLNNGKLLVEAPPAEIRLNKDVQDVYLGKARHHA</sequence>
<dbReference type="GO" id="GO:0005886">
    <property type="term" value="C:plasma membrane"/>
    <property type="evidence" value="ECO:0007669"/>
    <property type="project" value="TreeGrafter"/>
</dbReference>
<dbReference type="InterPro" id="IPR051120">
    <property type="entry name" value="ABC_AA/LPS_Transport"/>
</dbReference>
<dbReference type="PANTHER" id="PTHR45772">
    <property type="entry name" value="CONSERVED COMPONENT OF ABC TRANSPORTER FOR NATURAL AMINO ACIDS-RELATED"/>
    <property type="match status" value="1"/>
</dbReference>
<dbReference type="RefSeq" id="WP_132035510.1">
    <property type="nucleotide sequence ID" value="NZ_SMAI01000019.1"/>
</dbReference>
<dbReference type="InterPro" id="IPR003593">
    <property type="entry name" value="AAA+_ATPase"/>
</dbReference>
<protein>
    <submittedName>
        <fullName evidence="5">Amino acid/amide ABC transporter ATP-binding protein 1 (HAAT family)</fullName>
    </submittedName>
</protein>
<dbReference type="SUPFAM" id="SSF52540">
    <property type="entry name" value="P-loop containing nucleoside triphosphate hydrolases"/>
    <property type="match status" value="1"/>
</dbReference>
<evidence type="ECO:0000313" key="5">
    <source>
        <dbReference type="EMBL" id="TCT01075.1"/>
    </source>
</evidence>
<dbReference type="AlphaFoldDB" id="A0A4R3LRC2"/>
<organism evidence="5 6">
    <name type="scientific">Aquabacter spiritensis</name>
    <dbReference type="NCBI Taxonomy" id="933073"/>
    <lineage>
        <taxon>Bacteria</taxon>
        <taxon>Pseudomonadati</taxon>
        <taxon>Pseudomonadota</taxon>
        <taxon>Alphaproteobacteria</taxon>
        <taxon>Hyphomicrobiales</taxon>
        <taxon>Xanthobacteraceae</taxon>
        <taxon>Aquabacter</taxon>
    </lineage>
</organism>
<dbReference type="Pfam" id="PF00005">
    <property type="entry name" value="ABC_tran"/>
    <property type="match status" value="1"/>
</dbReference>
<evidence type="ECO:0000313" key="6">
    <source>
        <dbReference type="Proteomes" id="UP000294664"/>
    </source>
</evidence>
<dbReference type="CDD" id="cd03219">
    <property type="entry name" value="ABC_Mj1267_LivG_branched"/>
    <property type="match status" value="1"/>
</dbReference>
<dbReference type="OrthoDB" id="7158404at2"/>
<feature type="domain" description="ABC transporter" evidence="4">
    <location>
        <begin position="9"/>
        <end position="250"/>
    </location>
</feature>
<dbReference type="Gene3D" id="3.40.50.300">
    <property type="entry name" value="P-loop containing nucleotide triphosphate hydrolases"/>
    <property type="match status" value="1"/>
</dbReference>
<dbReference type="GO" id="GO:0015188">
    <property type="term" value="F:L-isoleucine transmembrane transporter activity"/>
    <property type="evidence" value="ECO:0007669"/>
    <property type="project" value="TreeGrafter"/>
</dbReference>
<evidence type="ECO:0000256" key="3">
    <source>
        <dbReference type="ARBA" id="ARBA00022840"/>
    </source>
</evidence>
<name>A0A4R3LRC2_9HYPH</name>
<dbReference type="GO" id="GO:0016887">
    <property type="term" value="F:ATP hydrolysis activity"/>
    <property type="evidence" value="ECO:0007669"/>
    <property type="project" value="InterPro"/>
</dbReference>